<evidence type="ECO:0000256" key="1">
    <source>
        <dbReference type="ARBA" id="ARBA00022612"/>
    </source>
</evidence>
<gene>
    <name evidence="3" type="primary">terL</name>
    <name evidence="3" type="ORF">ACFODW_09360</name>
</gene>
<dbReference type="EMBL" id="JBHRRZ010000015">
    <property type="protein sequence ID" value="MFC2948546.1"/>
    <property type="molecule type" value="Genomic_DNA"/>
</dbReference>
<dbReference type="InterPro" id="IPR006517">
    <property type="entry name" value="Phage_terminase_lsu-like_C"/>
</dbReference>
<evidence type="ECO:0000313" key="3">
    <source>
        <dbReference type="EMBL" id="MFC2948546.1"/>
    </source>
</evidence>
<keyword evidence="4" id="KW-1185">Reference proteome</keyword>
<organism evidence="3 4">
    <name type="scientific">Virgibacillus sediminis</name>
    <dbReference type="NCBI Taxonomy" id="202260"/>
    <lineage>
        <taxon>Bacteria</taxon>
        <taxon>Bacillati</taxon>
        <taxon>Bacillota</taxon>
        <taxon>Bacilli</taxon>
        <taxon>Bacillales</taxon>
        <taxon>Bacillaceae</taxon>
        <taxon>Virgibacillus</taxon>
    </lineage>
</organism>
<protein>
    <submittedName>
        <fullName evidence="3">Phage terminase large subunit</fullName>
    </submittedName>
</protein>
<comment type="caution">
    <text evidence="3">The sequence shown here is derived from an EMBL/GenBank/DDBJ whole genome shotgun (WGS) entry which is preliminary data.</text>
</comment>
<dbReference type="Proteomes" id="UP001595387">
    <property type="component" value="Unassembled WGS sequence"/>
</dbReference>
<accession>A0ABV7A6A8</accession>
<dbReference type="Pfam" id="PF03237">
    <property type="entry name" value="Terminase_6N"/>
    <property type="match status" value="1"/>
</dbReference>
<keyword evidence="1" id="KW-1188">Viral release from host cell</keyword>
<reference evidence="4" key="1">
    <citation type="journal article" date="2019" name="Int. J. Syst. Evol. Microbiol.">
        <title>The Global Catalogue of Microorganisms (GCM) 10K type strain sequencing project: providing services to taxonomists for standard genome sequencing and annotation.</title>
        <authorList>
            <consortium name="The Broad Institute Genomics Platform"/>
            <consortium name="The Broad Institute Genome Sequencing Center for Infectious Disease"/>
            <person name="Wu L."/>
            <person name="Ma J."/>
        </authorList>
    </citation>
    <scope>NUCLEOTIDE SEQUENCE [LARGE SCALE GENOMIC DNA]</scope>
    <source>
        <strain evidence="4">KCTC 13193</strain>
    </source>
</reference>
<evidence type="ECO:0000313" key="4">
    <source>
        <dbReference type="Proteomes" id="UP001595387"/>
    </source>
</evidence>
<sequence length="487" mass="55238">MPTLTSEQKEALAAAARDELARRSFRDFVVRVHRGNYKHFRHTQYIAERLEPIANGQQKHIIIEMPPRHGKSMTVTESFPSYFLSKNPDKRVIAASYSDSLARKFGRLNREKVNEYGGPLFDVKLSSVNAAQNNWGLEGKRGGMIATGIGGSITGEGADLLLIDDPFKNKEEADSPTIRDKVWGEWEATLSTRLHKGGSVVVIMTRWHEDDLVGRLLENSPYDWERIRMPAIAEDDDDLLNREEGEPLCPELGFDEEWAENKKIEVGTRTWNALYQQRPSPAGGAIFNRRWWKFYVPDNETKSRLKSSDDVVVLPRIWDKQVQSWDCTFKDSKTSDYVVGQAWGKRDANFFLLDQFRDRMNLPETMKAIRNMTSKFPDAKAKYIEDKANGPAVIQMLQDEIAGLIPVNPEGGKEARANAVAPLVESGNVYLPHPSIAPWVNDLIEEFTSFPNGKNDDQVDSGTQALIKIQGKKSNPLDRYKKMLGRR</sequence>
<dbReference type="Gene3D" id="3.30.420.240">
    <property type="match status" value="1"/>
</dbReference>
<dbReference type="NCBIfam" id="TIGR01630">
    <property type="entry name" value="psiM2_ORF9"/>
    <property type="match status" value="1"/>
</dbReference>
<name>A0ABV7A6A8_9BACI</name>
<proteinExistence type="predicted"/>
<evidence type="ECO:0000259" key="2">
    <source>
        <dbReference type="Pfam" id="PF17289"/>
    </source>
</evidence>
<dbReference type="Pfam" id="PF17289">
    <property type="entry name" value="Terminase_6C"/>
    <property type="match status" value="1"/>
</dbReference>
<dbReference type="RefSeq" id="WP_390305654.1">
    <property type="nucleotide sequence ID" value="NZ_JBHRRZ010000015.1"/>
</dbReference>
<feature type="domain" description="Terminase large subunit gp17-like C-terminal" evidence="2">
    <location>
        <begin position="324"/>
        <end position="467"/>
    </location>
</feature>
<dbReference type="InterPro" id="IPR035421">
    <property type="entry name" value="Terminase_6C"/>
</dbReference>